<evidence type="ECO:0000256" key="2">
    <source>
        <dbReference type="ARBA" id="ARBA00022525"/>
    </source>
</evidence>
<evidence type="ECO:0000256" key="6">
    <source>
        <dbReference type="ARBA" id="ARBA00023277"/>
    </source>
</evidence>
<feature type="signal peptide" evidence="8">
    <location>
        <begin position="1"/>
        <end position="32"/>
    </location>
</feature>
<dbReference type="EMBL" id="CP009246">
    <property type="protein sequence ID" value="APT86803.1"/>
    <property type="molecule type" value="Genomic_DNA"/>
</dbReference>
<dbReference type="PANTHER" id="PTHR38050">
    <property type="match status" value="1"/>
</dbReference>
<keyword evidence="11" id="KW-1185">Reference proteome</keyword>
<reference evidence="9 11" key="1">
    <citation type="submission" date="2014-08" db="EMBL/GenBank/DDBJ databases">
        <title>Complete genome sequence of Corynebacterium flavescens OJ8(T)(=DSM 20296(T)), isolated from cheese.</title>
        <authorList>
            <person name="Ruckert C."/>
            <person name="Albersmeier A."/>
            <person name="Winkler A."/>
            <person name="Kalinowski J."/>
        </authorList>
    </citation>
    <scope>NUCLEOTIDE SEQUENCE [LARGE SCALE GENOMIC DNA]</scope>
    <source>
        <strain evidence="9 11">OJ8</strain>
    </source>
</reference>
<dbReference type="KEGG" id="cfc:CFLV_06130"/>
<keyword evidence="4 8" id="KW-0732">Signal</keyword>
<dbReference type="STRING" id="28028.CFLV_06130"/>
<gene>
    <name evidence="10" type="ORF">CFL01nite_06520</name>
    <name evidence="9" type="ORF">CFLV_06130</name>
</gene>
<keyword evidence="3" id="KW-0858">Xylan degradation</keyword>
<feature type="chain" id="PRO_5030030866" description="Esterase" evidence="8">
    <location>
        <begin position="33"/>
        <end position="325"/>
    </location>
</feature>
<evidence type="ECO:0000256" key="8">
    <source>
        <dbReference type="SAM" id="SignalP"/>
    </source>
</evidence>
<keyword evidence="5" id="KW-0378">Hydrolase</keyword>
<keyword evidence="7" id="KW-0624">Polysaccharide degradation</keyword>
<evidence type="ECO:0000313" key="12">
    <source>
        <dbReference type="Proteomes" id="UP000315353"/>
    </source>
</evidence>
<evidence type="ECO:0000256" key="3">
    <source>
        <dbReference type="ARBA" id="ARBA00022651"/>
    </source>
</evidence>
<evidence type="ECO:0000313" key="11">
    <source>
        <dbReference type="Proteomes" id="UP000185479"/>
    </source>
</evidence>
<evidence type="ECO:0008006" key="13">
    <source>
        <dbReference type="Google" id="ProtNLM"/>
    </source>
</evidence>
<comment type="subcellular location">
    <subcellularLocation>
        <location evidence="1">Secreted</location>
    </subcellularLocation>
</comment>
<dbReference type="InterPro" id="IPR029058">
    <property type="entry name" value="AB_hydrolase_fold"/>
</dbReference>
<dbReference type="GO" id="GO:0045493">
    <property type="term" value="P:xylan catabolic process"/>
    <property type="evidence" value="ECO:0007669"/>
    <property type="project" value="UniProtKB-KW"/>
</dbReference>
<dbReference type="EMBL" id="BJNB01000006">
    <property type="protein sequence ID" value="GEB97157.1"/>
    <property type="molecule type" value="Genomic_DNA"/>
</dbReference>
<dbReference type="Gene3D" id="3.40.50.1820">
    <property type="entry name" value="alpha/beta hydrolase"/>
    <property type="match status" value="1"/>
</dbReference>
<dbReference type="Pfam" id="PF00756">
    <property type="entry name" value="Esterase"/>
    <property type="match status" value="1"/>
</dbReference>
<dbReference type="InterPro" id="IPR000801">
    <property type="entry name" value="Esterase-like"/>
</dbReference>
<evidence type="ECO:0000256" key="4">
    <source>
        <dbReference type="ARBA" id="ARBA00022729"/>
    </source>
</evidence>
<dbReference type="PROSITE" id="PS51257">
    <property type="entry name" value="PROKAR_LIPOPROTEIN"/>
    <property type="match status" value="1"/>
</dbReference>
<sequence>MVSLNMKKATRAWGGVISLCLLAAGIASCAKAEAPTEAASAGQWNKASALGIPTSAPLVGPGPGESKTINLPSGRNYILHVPKDYSEDQQWPVVMVFHGLGDTAANTQAYSLLDSAEALVAYPQGIEKAWSPAPYAKTTGEEDRAFVADILDTIRATYRVDDARVFATGLSNGGGFAAYLGCTMPEVFRAVGTVSAAYYDAIHQGCSDEPVARFDIHGTNDPVVDYHGGTRHDTHYNSVDEVMQQDAKRNRCTGGVRTSRLVNNALELNWTNCEEPLQHIRIAGGGHVWPGGEYDKDQEVGKGFATDRVLDFFGIPGRPSGTQQT</sequence>
<keyword evidence="6" id="KW-0119">Carbohydrate metabolism</keyword>
<dbReference type="PANTHER" id="PTHR38050:SF2">
    <property type="entry name" value="FERULOYL ESTERASE C-RELATED"/>
    <property type="match status" value="1"/>
</dbReference>
<proteinExistence type="predicted"/>
<dbReference type="InterPro" id="IPR043595">
    <property type="entry name" value="FaeB/C/D"/>
</dbReference>
<dbReference type="GO" id="GO:0005576">
    <property type="term" value="C:extracellular region"/>
    <property type="evidence" value="ECO:0007669"/>
    <property type="project" value="UniProtKB-SubCell"/>
</dbReference>
<dbReference type="AlphaFoldDB" id="A0A1L7CLU0"/>
<organism evidence="9 11">
    <name type="scientific">Corynebacterium flavescens</name>
    <dbReference type="NCBI Taxonomy" id="28028"/>
    <lineage>
        <taxon>Bacteria</taxon>
        <taxon>Bacillati</taxon>
        <taxon>Actinomycetota</taxon>
        <taxon>Actinomycetes</taxon>
        <taxon>Mycobacteriales</taxon>
        <taxon>Corynebacteriaceae</taxon>
        <taxon>Corynebacterium</taxon>
    </lineage>
</organism>
<dbReference type="SUPFAM" id="SSF53474">
    <property type="entry name" value="alpha/beta-Hydrolases"/>
    <property type="match status" value="1"/>
</dbReference>
<evidence type="ECO:0000313" key="10">
    <source>
        <dbReference type="EMBL" id="GEB97157.1"/>
    </source>
</evidence>
<keyword evidence="2" id="KW-0964">Secreted</keyword>
<accession>A0A1L7CLU0</accession>
<evidence type="ECO:0000313" key="9">
    <source>
        <dbReference type="EMBL" id="APT86803.1"/>
    </source>
</evidence>
<name>A0A1L7CLU0_CORFL</name>
<evidence type="ECO:0000256" key="5">
    <source>
        <dbReference type="ARBA" id="ARBA00022801"/>
    </source>
</evidence>
<reference evidence="10 12" key="2">
    <citation type="submission" date="2019-06" db="EMBL/GenBank/DDBJ databases">
        <title>Whole genome shotgun sequence of Corynebacterium flavescens NBRC 14136.</title>
        <authorList>
            <person name="Hosoyama A."/>
            <person name="Uohara A."/>
            <person name="Ohji S."/>
            <person name="Ichikawa N."/>
        </authorList>
    </citation>
    <scope>NUCLEOTIDE SEQUENCE [LARGE SCALE GENOMIC DNA]</scope>
    <source>
        <strain evidence="10 12">NBRC 14136</strain>
    </source>
</reference>
<protein>
    <recommendedName>
        <fullName evidence="13">Esterase</fullName>
    </recommendedName>
</protein>
<dbReference type="Proteomes" id="UP000315353">
    <property type="component" value="Unassembled WGS sequence"/>
</dbReference>
<evidence type="ECO:0000256" key="1">
    <source>
        <dbReference type="ARBA" id="ARBA00004613"/>
    </source>
</evidence>
<dbReference type="GO" id="GO:0030600">
    <property type="term" value="F:feruloyl esterase activity"/>
    <property type="evidence" value="ECO:0007669"/>
    <property type="project" value="InterPro"/>
</dbReference>
<dbReference type="Proteomes" id="UP000185479">
    <property type="component" value="Chromosome"/>
</dbReference>
<evidence type="ECO:0000256" key="7">
    <source>
        <dbReference type="ARBA" id="ARBA00023326"/>
    </source>
</evidence>